<organism evidence="1 2">
    <name type="scientific">Blastomyces percursus</name>
    <dbReference type="NCBI Taxonomy" id="1658174"/>
    <lineage>
        <taxon>Eukaryota</taxon>
        <taxon>Fungi</taxon>
        <taxon>Dikarya</taxon>
        <taxon>Ascomycota</taxon>
        <taxon>Pezizomycotina</taxon>
        <taxon>Eurotiomycetes</taxon>
        <taxon>Eurotiomycetidae</taxon>
        <taxon>Onygenales</taxon>
        <taxon>Ajellomycetaceae</taxon>
        <taxon>Blastomyces</taxon>
    </lineage>
</organism>
<dbReference type="STRING" id="1658174.A0A1J9QKX9"/>
<evidence type="ECO:0000313" key="2">
    <source>
        <dbReference type="Proteomes" id="UP000242791"/>
    </source>
</evidence>
<dbReference type="OrthoDB" id="25131at2759"/>
<dbReference type="AlphaFoldDB" id="A0A1J9QKX9"/>
<dbReference type="VEuPathDB" id="FungiDB:ACJ73_08940"/>
<name>A0A1J9QKX9_9EURO</name>
<proteinExistence type="predicted"/>
<gene>
    <name evidence="1" type="ORF">ACJ73_08940</name>
</gene>
<sequence length="120" mass="12589">MEAVLVIQIGHLLTGAGHAYLNVWADGGQWSGAPSTTDVFLTIRLIAIYHNTSASDQGLDSAFNERCQKAGGPSNVTICHDMSIESGMVDPSSSGSTVVPLQIWILSLLCVAFAIVDSAV</sequence>
<dbReference type="Proteomes" id="UP000242791">
    <property type="component" value="Unassembled WGS sequence"/>
</dbReference>
<accession>A0A1J9QKX9</accession>
<comment type="caution">
    <text evidence="1">The sequence shown here is derived from an EMBL/GenBank/DDBJ whole genome shotgun (WGS) entry which is preliminary data.</text>
</comment>
<keyword evidence="2" id="KW-1185">Reference proteome</keyword>
<protein>
    <submittedName>
        <fullName evidence="1">Uncharacterized protein</fullName>
    </submittedName>
</protein>
<dbReference type="EMBL" id="LGTZ01002292">
    <property type="protein sequence ID" value="OJD15853.1"/>
    <property type="molecule type" value="Genomic_DNA"/>
</dbReference>
<evidence type="ECO:0000313" key="1">
    <source>
        <dbReference type="EMBL" id="OJD15853.1"/>
    </source>
</evidence>
<reference evidence="1 2" key="1">
    <citation type="submission" date="2015-08" db="EMBL/GenBank/DDBJ databases">
        <title>Emmonsia species relationships and genome sequence.</title>
        <authorList>
            <person name="Cuomo C.A."/>
            <person name="Schwartz I.S."/>
            <person name="Kenyon C."/>
            <person name="De Hoog G.S."/>
            <person name="Govender N.P."/>
            <person name="Botha A."/>
            <person name="Moreno L."/>
            <person name="De Vries M."/>
            <person name="Munoz J.F."/>
            <person name="Stielow J.B."/>
        </authorList>
    </citation>
    <scope>NUCLEOTIDE SEQUENCE [LARGE SCALE GENOMIC DNA]</scope>
    <source>
        <strain evidence="1 2">EI222</strain>
    </source>
</reference>